<accession>A0A8T2Q0X9</accession>
<keyword evidence="2" id="KW-1185">Reference proteome</keyword>
<gene>
    <name evidence="1" type="ORF">KP509_39G046100</name>
</gene>
<name>A0A8T2Q0X9_CERRI</name>
<evidence type="ECO:0000313" key="1">
    <source>
        <dbReference type="EMBL" id="KAH7277345.1"/>
    </source>
</evidence>
<sequence length="138" mass="15769">MECDWLLPFQMLCYIRFFLMSKGLTSFHFRSGEYKYAHCNPSAFLIYQERFPPPLFLFHPAPSARPHNSTVLVSFRKGTSTGISDISITSFILEKCGSSFARDVRCCWLSLPVSDLTTSFRNRASISSWIFSIFVADA</sequence>
<comment type="caution">
    <text evidence="1">The sequence shown here is derived from an EMBL/GenBank/DDBJ whole genome shotgun (WGS) entry which is preliminary data.</text>
</comment>
<protein>
    <submittedName>
        <fullName evidence="1">Uncharacterized protein</fullName>
    </submittedName>
</protein>
<proteinExistence type="predicted"/>
<dbReference type="Proteomes" id="UP000825935">
    <property type="component" value="Chromosome 39"/>
</dbReference>
<dbReference type="AlphaFoldDB" id="A0A8T2Q0X9"/>
<organism evidence="1 2">
    <name type="scientific">Ceratopteris richardii</name>
    <name type="common">Triangle waterfern</name>
    <dbReference type="NCBI Taxonomy" id="49495"/>
    <lineage>
        <taxon>Eukaryota</taxon>
        <taxon>Viridiplantae</taxon>
        <taxon>Streptophyta</taxon>
        <taxon>Embryophyta</taxon>
        <taxon>Tracheophyta</taxon>
        <taxon>Polypodiopsida</taxon>
        <taxon>Polypodiidae</taxon>
        <taxon>Polypodiales</taxon>
        <taxon>Pteridineae</taxon>
        <taxon>Pteridaceae</taxon>
        <taxon>Parkerioideae</taxon>
        <taxon>Ceratopteris</taxon>
    </lineage>
</organism>
<reference evidence="1" key="1">
    <citation type="submission" date="2021-08" db="EMBL/GenBank/DDBJ databases">
        <title>WGS assembly of Ceratopteris richardii.</title>
        <authorList>
            <person name="Marchant D.B."/>
            <person name="Chen G."/>
            <person name="Jenkins J."/>
            <person name="Shu S."/>
            <person name="Leebens-Mack J."/>
            <person name="Grimwood J."/>
            <person name="Schmutz J."/>
            <person name="Soltis P."/>
            <person name="Soltis D."/>
            <person name="Chen Z.-H."/>
        </authorList>
    </citation>
    <scope>NUCLEOTIDE SEQUENCE</scope>
    <source>
        <strain evidence="1">Whitten #5841</strain>
        <tissue evidence="1">Leaf</tissue>
    </source>
</reference>
<dbReference type="EMBL" id="CM035444">
    <property type="protein sequence ID" value="KAH7277345.1"/>
    <property type="molecule type" value="Genomic_DNA"/>
</dbReference>
<evidence type="ECO:0000313" key="2">
    <source>
        <dbReference type="Proteomes" id="UP000825935"/>
    </source>
</evidence>